<organism evidence="1">
    <name type="scientific">viral metagenome</name>
    <dbReference type="NCBI Taxonomy" id="1070528"/>
    <lineage>
        <taxon>unclassified sequences</taxon>
        <taxon>metagenomes</taxon>
        <taxon>organismal metagenomes</taxon>
    </lineage>
</organism>
<name>A0A6M3L696_9ZZZZ</name>
<sequence>MDIRCPYCQDKYDLEQECGIPLGDVNKQRKLKVVISCDTCQKPFELIIERGNILSRIRHPLSKGKKVEVRKRAR</sequence>
<accession>A0A6M3L696</accession>
<protein>
    <submittedName>
        <fullName evidence="1">Uncharacterized protein</fullName>
    </submittedName>
</protein>
<reference evidence="1" key="1">
    <citation type="submission" date="2020-03" db="EMBL/GenBank/DDBJ databases">
        <title>The deep terrestrial virosphere.</title>
        <authorList>
            <person name="Holmfeldt K."/>
            <person name="Nilsson E."/>
            <person name="Simone D."/>
            <person name="Lopez-Fernandez M."/>
            <person name="Wu X."/>
            <person name="de Brujin I."/>
            <person name="Lundin D."/>
            <person name="Andersson A."/>
            <person name="Bertilsson S."/>
            <person name="Dopson M."/>
        </authorList>
    </citation>
    <scope>NUCLEOTIDE SEQUENCE</scope>
    <source>
        <strain evidence="1">MM415B02714</strain>
    </source>
</reference>
<dbReference type="EMBL" id="MT142795">
    <property type="protein sequence ID" value="QJA88668.1"/>
    <property type="molecule type" value="Genomic_DNA"/>
</dbReference>
<gene>
    <name evidence="1" type="ORF">MM415B02714_0015</name>
</gene>
<evidence type="ECO:0000313" key="1">
    <source>
        <dbReference type="EMBL" id="QJA88668.1"/>
    </source>
</evidence>
<dbReference type="AlphaFoldDB" id="A0A6M3L696"/>
<proteinExistence type="predicted"/>